<reference evidence="2 3" key="1">
    <citation type="submission" date="2016-02" db="EMBL/GenBank/DDBJ databases">
        <title>Genome analysis of coral dinoflagellate symbionts highlights evolutionary adaptations to a symbiotic lifestyle.</title>
        <authorList>
            <person name="Aranda M."/>
            <person name="Li Y."/>
            <person name="Liew Y.J."/>
            <person name="Baumgarten S."/>
            <person name="Simakov O."/>
            <person name="Wilson M."/>
            <person name="Piel J."/>
            <person name="Ashoor H."/>
            <person name="Bougouffa S."/>
            <person name="Bajic V.B."/>
            <person name="Ryu T."/>
            <person name="Ravasi T."/>
            <person name="Bayer T."/>
            <person name="Micklem G."/>
            <person name="Kim H."/>
            <person name="Bhak J."/>
            <person name="Lajeunesse T.C."/>
            <person name="Voolstra C.R."/>
        </authorList>
    </citation>
    <scope>NUCLEOTIDE SEQUENCE [LARGE SCALE GENOMIC DNA]</scope>
    <source>
        <strain evidence="2 3">CCMP2467</strain>
    </source>
</reference>
<protein>
    <submittedName>
        <fullName evidence="2">Uncharacterized protein</fullName>
    </submittedName>
</protein>
<name>A0A1Q9CVV4_SYMMI</name>
<dbReference type="EMBL" id="LSRX01000884">
    <property type="protein sequence ID" value="OLP87037.1"/>
    <property type="molecule type" value="Genomic_DNA"/>
</dbReference>
<evidence type="ECO:0000313" key="2">
    <source>
        <dbReference type="EMBL" id="OLP87037.1"/>
    </source>
</evidence>
<dbReference type="AlphaFoldDB" id="A0A1Q9CVV4"/>
<keyword evidence="1" id="KW-0472">Membrane</keyword>
<proteinExistence type="predicted"/>
<dbReference type="OrthoDB" id="10304135at2759"/>
<keyword evidence="1" id="KW-1133">Transmembrane helix</keyword>
<feature type="transmembrane region" description="Helical" evidence="1">
    <location>
        <begin position="279"/>
        <end position="298"/>
    </location>
</feature>
<organism evidence="2 3">
    <name type="scientific">Symbiodinium microadriaticum</name>
    <name type="common">Dinoflagellate</name>
    <name type="synonym">Zooxanthella microadriatica</name>
    <dbReference type="NCBI Taxonomy" id="2951"/>
    <lineage>
        <taxon>Eukaryota</taxon>
        <taxon>Sar</taxon>
        <taxon>Alveolata</taxon>
        <taxon>Dinophyceae</taxon>
        <taxon>Suessiales</taxon>
        <taxon>Symbiodiniaceae</taxon>
        <taxon>Symbiodinium</taxon>
    </lineage>
</organism>
<keyword evidence="3" id="KW-1185">Reference proteome</keyword>
<gene>
    <name evidence="2" type="ORF">AK812_SmicGene31778</name>
</gene>
<evidence type="ECO:0000313" key="3">
    <source>
        <dbReference type="Proteomes" id="UP000186817"/>
    </source>
</evidence>
<comment type="caution">
    <text evidence="2">The sequence shown here is derived from an EMBL/GenBank/DDBJ whole genome shotgun (WGS) entry which is preliminary data.</text>
</comment>
<keyword evidence="1" id="KW-0812">Transmembrane</keyword>
<evidence type="ECO:0000256" key="1">
    <source>
        <dbReference type="SAM" id="Phobius"/>
    </source>
</evidence>
<dbReference type="Proteomes" id="UP000186817">
    <property type="component" value="Unassembled WGS sequence"/>
</dbReference>
<sequence length="322" mass="35584">MDVWRTSWRVKSDDVFAAVVIGSGRTAAAALTQEQIIALMKGDPEVVDAIWEFLIGKLRRLGVDAGSRSGLAKIGEFLTGLQPDHELIGACRSRSTIIAYMASQAACRGRRGFGLNLPPTWPEDGIYEILRVQDGQVIVQQKFSREQHGISIAVLPAFQNVADLVIRQNWSEVKAAIESRTSEESKEIQSYSFGQLFQRHGSPQPLPKQVLTTTPPRMKRFKVQPDTSPEREKQLLPATKKSKVHTCSSALPPSPVIFMARCRSLGPTQLQIAFRVRRIYTLVVLLSVTTIAGHLHLVRRFYGACAKSSLSCPSDSVHGPMP</sequence>
<accession>A0A1Q9CVV4</accession>